<proteinExistence type="predicted"/>
<reference evidence="3" key="1">
    <citation type="submission" date="2019-02" db="EMBL/GenBank/DDBJ databases">
        <authorList>
            <person name="Gruber-Vodicka R. H."/>
            <person name="Seah K. B. B."/>
        </authorList>
    </citation>
    <scope>NUCLEOTIDE SEQUENCE</scope>
    <source>
        <strain evidence="3">BECK_S127</strain>
        <strain evidence="2">BECK_S1321</strain>
    </source>
</reference>
<organism evidence="3">
    <name type="scientific">Candidatus Kentrum sp. SD</name>
    <dbReference type="NCBI Taxonomy" id="2126332"/>
    <lineage>
        <taxon>Bacteria</taxon>
        <taxon>Pseudomonadati</taxon>
        <taxon>Pseudomonadota</taxon>
        <taxon>Gammaproteobacteria</taxon>
        <taxon>Candidatus Kentrum</taxon>
    </lineage>
</organism>
<dbReference type="Pfam" id="PF04564">
    <property type="entry name" value="U-box"/>
    <property type="match status" value="1"/>
</dbReference>
<dbReference type="EMBL" id="CAADFR010000239">
    <property type="protein sequence ID" value="VFK45618.1"/>
    <property type="molecule type" value="Genomic_DNA"/>
</dbReference>
<sequence length="124" mass="13971">MINASTQTEPFNEVIKKYLNLSEDLLELPEEAKDPVTFEVMTEPMLAYCGHTLDRSTITKIARVSGNIANKSIECPLCKREVKVAGYYSDIVLKSLIDKMVQKSTAVHSLEKQNKVNKANCFIF</sequence>
<evidence type="ECO:0000259" key="1">
    <source>
        <dbReference type="Pfam" id="PF04564"/>
    </source>
</evidence>
<dbReference type="GO" id="GO:0004842">
    <property type="term" value="F:ubiquitin-protein transferase activity"/>
    <property type="evidence" value="ECO:0007669"/>
    <property type="project" value="InterPro"/>
</dbReference>
<feature type="domain" description="U-box" evidence="1">
    <location>
        <begin position="29"/>
        <end position="103"/>
    </location>
</feature>
<dbReference type="GO" id="GO:0016567">
    <property type="term" value="P:protein ubiquitination"/>
    <property type="evidence" value="ECO:0007669"/>
    <property type="project" value="InterPro"/>
</dbReference>
<dbReference type="InterPro" id="IPR013083">
    <property type="entry name" value="Znf_RING/FYVE/PHD"/>
</dbReference>
<dbReference type="EMBL" id="CAADHB010000212">
    <property type="protein sequence ID" value="VFK81064.1"/>
    <property type="molecule type" value="Genomic_DNA"/>
</dbReference>
<dbReference type="InterPro" id="IPR003613">
    <property type="entry name" value="Ubox_domain"/>
</dbReference>
<gene>
    <name evidence="3" type="ORF">BECKSD772D_GA0070982_12121</name>
    <name evidence="2" type="ORF">BECKSD772F_GA0070984_12394</name>
</gene>
<accession>A0A451BRY4</accession>
<protein>
    <submittedName>
        <fullName evidence="3">U-box domain-containing protein</fullName>
    </submittedName>
</protein>
<dbReference type="Gene3D" id="3.30.40.10">
    <property type="entry name" value="Zinc/RING finger domain, C3HC4 (zinc finger)"/>
    <property type="match status" value="1"/>
</dbReference>
<name>A0A451BRY4_9GAMM</name>
<dbReference type="AlphaFoldDB" id="A0A451BRY4"/>
<evidence type="ECO:0000313" key="2">
    <source>
        <dbReference type="EMBL" id="VFK45618.1"/>
    </source>
</evidence>
<evidence type="ECO:0000313" key="3">
    <source>
        <dbReference type="EMBL" id="VFK81064.1"/>
    </source>
</evidence>
<dbReference type="SUPFAM" id="SSF57850">
    <property type="entry name" value="RING/U-box"/>
    <property type="match status" value="1"/>
</dbReference>